<feature type="domain" description="Putative zinc-finger" evidence="2">
    <location>
        <begin position="6"/>
        <end position="40"/>
    </location>
</feature>
<keyword evidence="1" id="KW-1133">Transmembrane helix</keyword>
<comment type="caution">
    <text evidence="3">The sequence shown here is derived from an EMBL/GenBank/DDBJ whole genome shotgun (WGS) entry which is preliminary data.</text>
</comment>
<accession>A0A7X3MKP0</accession>
<name>A0A7X3MKP0_9FIRM</name>
<protein>
    <recommendedName>
        <fullName evidence="2">Putative zinc-finger domain-containing protein</fullName>
    </recommendedName>
</protein>
<feature type="transmembrane region" description="Helical" evidence="1">
    <location>
        <begin position="91"/>
        <end position="111"/>
    </location>
</feature>
<dbReference type="Pfam" id="PF13490">
    <property type="entry name" value="zf-HC2"/>
    <property type="match status" value="1"/>
</dbReference>
<dbReference type="RefSeq" id="WP_159754423.1">
    <property type="nucleotide sequence ID" value="NZ_CASSPE010000006.1"/>
</dbReference>
<keyword evidence="1" id="KW-0812">Transmembrane</keyword>
<dbReference type="Proteomes" id="UP000460412">
    <property type="component" value="Unassembled WGS sequence"/>
</dbReference>
<evidence type="ECO:0000259" key="2">
    <source>
        <dbReference type="Pfam" id="PF13490"/>
    </source>
</evidence>
<organism evidence="3 4">
    <name type="scientific">Sporofaciens musculi</name>
    <dbReference type="NCBI Taxonomy" id="2681861"/>
    <lineage>
        <taxon>Bacteria</taxon>
        <taxon>Bacillati</taxon>
        <taxon>Bacillota</taxon>
        <taxon>Clostridia</taxon>
        <taxon>Lachnospirales</taxon>
        <taxon>Lachnospiraceae</taxon>
        <taxon>Sporofaciens</taxon>
    </lineage>
</organism>
<evidence type="ECO:0000256" key="1">
    <source>
        <dbReference type="SAM" id="Phobius"/>
    </source>
</evidence>
<dbReference type="EMBL" id="WUQX01000001">
    <property type="protein sequence ID" value="MXP78171.1"/>
    <property type="molecule type" value="Genomic_DNA"/>
</dbReference>
<keyword evidence="1" id="KW-0472">Membrane</keyword>
<sequence length="294" mass="33464">MNKIPCDIIKDLLPLYKDHVCSEKTMELVENHLPECESCREYLEAMEAELPPVTLPPCSTEQSDGHTSASLALEDIEVFQKIAQKLNWMKVTISFFAVIITIMVISLINTISGEYITKLPIFDKRVAAKDVSVTELYQLKNGDFYITLESDFPCDILSYGSISSPDGKSYMESYDNGQSRLSFEKTSIWGKFFLNHLSYKSFSFVIPYQEILNLDETDGYQSQGSSAIVHTTALIYYEGKGNEQLTIWKEGQKIAAAPEMIEQRVLHQQRRQETGIDEQQEISSKYADNILVLY</sequence>
<dbReference type="AlphaFoldDB" id="A0A7X3MKP0"/>
<keyword evidence="4" id="KW-1185">Reference proteome</keyword>
<dbReference type="InterPro" id="IPR027383">
    <property type="entry name" value="Znf_put"/>
</dbReference>
<evidence type="ECO:0000313" key="3">
    <source>
        <dbReference type="EMBL" id="MXP78171.1"/>
    </source>
</evidence>
<gene>
    <name evidence="3" type="ORF">GN277_23275</name>
</gene>
<proteinExistence type="predicted"/>
<reference evidence="3 4" key="1">
    <citation type="submission" date="2019-12" db="EMBL/GenBank/DDBJ databases">
        <title>Sporaefaciens musculi gen. nov., sp. nov., a novel bacterium isolated from the caecum of an obese mouse.</title>
        <authorList>
            <person name="Rasmussen T.S."/>
            <person name="Streidl T."/>
            <person name="Hitch T.C.A."/>
            <person name="Wortmann E."/>
            <person name="Deptula P."/>
            <person name="Hansen M."/>
            <person name="Nielsen D.S."/>
            <person name="Clavel T."/>
            <person name="Vogensen F.K."/>
        </authorList>
    </citation>
    <scope>NUCLEOTIDE SEQUENCE [LARGE SCALE GENOMIC DNA]</scope>
    <source>
        <strain evidence="3 4">WCA-9-b2</strain>
    </source>
</reference>
<evidence type="ECO:0000313" key="4">
    <source>
        <dbReference type="Proteomes" id="UP000460412"/>
    </source>
</evidence>